<name>A0A4C1TJV6_EUMVA</name>
<organism evidence="2 3">
    <name type="scientific">Eumeta variegata</name>
    <name type="common">Bagworm moth</name>
    <name type="synonym">Eumeta japonica</name>
    <dbReference type="NCBI Taxonomy" id="151549"/>
    <lineage>
        <taxon>Eukaryota</taxon>
        <taxon>Metazoa</taxon>
        <taxon>Ecdysozoa</taxon>
        <taxon>Arthropoda</taxon>
        <taxon>Hexapoda</taxon>
        <taxon>Insecta</taxon>
        <taxon>Pterygota</taxon>
        <taxon>Neoptera</taxon>
        <taxon>Endopterygota</taxon>
        <taxon>Lepidoptera</taxon>
        <taxon>Glossata</taxon>
        <taxon>Ditrysia</taxon>
        <taxon>Tineoidea</taxon>
        <taxon>Psychidae</taxon>
        <taxon>Oiketicinae</taxon>
        <taxon>Eumeta</taxon>
    </lineage>
</organism>
<feature type="compositionally biased region" description="Low complexity" evidence="1">
    <location>
        <begin position="178"/>
        <end position="194"/>
    </location>
</feature>
<gene>
    <name evidence="2" type="ORF">EVAR_75396_1</name>
</gene>
<dbReference type="EMBL" id="BGZK01000067">
    <property type="protein sequence ID" value="GBP14802.1"/>
    <property type="molecule type" value="Genomic_DNA"/>
</dbReference>
<proteinExistence type="predicted"/>
<dbReference type="Proteomes" id="UP000299102">
    <property type="component" value="Unassembled WGS sequence"/>
</dbReference>
<evidence type="ECO:0000256" key="1">
    <source>
        <dbReference type="SAM" id="MobiDB-lite"/>
    </source>
</evidence>
<protein>
    <submittedName>
        <fullName evidence="2">Uncharacterized protein</fullName>
    </submittedName>
</protein>
<keyword evidence="3" id="KW-1185">Reference proteome</keyword>
<accession>A0A4C1TJV6</accession>
<evidence type="ECO:0000313" key="3">
    <source>
        <dbReference type="Proteomes" id="UP000299102"/>
    </source>
</evidence>
<feature type="region of interest" description="Disordered" evidence="1">
    <location>
        <begin position="1"/>
        <end position="23"/>
    </location>
</feature>
<dbReference type="AlphaFoldDB" id="A0A4C1TJV6"/>
<comment type="caution">
    <text evidence="2">The sequence shown here is derived from an EMBL/GenBank/DDBJ whole genome shotgun (WGS) entry which is preliminary data.</text>
</comment>
<reference evidence="2 3" key="1">
    <citation type="journal article" date="2019" name="Commun. Biol.">
        <title>The bagworm genome reveals a unique fibroin gene that provides high tensile strength.</title>
        <authorList>
            <person name="Kono N."/>
            <person name="Nakamura H."/>
            <person name="Ohtoshi R."/>
            <person name="Tomita M."/>
            <person name="Numata K."/>
            <person name="Arakawa K."/>
        </authorList>
    </citation>
    <scope>NUCLEOTIDE SEQUENCE [LARGE SCALE GENOMIC DNA]</scope>
</reference>
<feature type="region of interest" description="Disordered" evidence="1">
    <location>
        <begin position="173"/>
        <end position="194"/>
    </location>
</feature>
<sequence length="194" mass="22344">MPSGKRVTNAWRRDATSTAVKNSSKSKHCQCRHRVVTRRRLAARRRDGSYYYENVWKLPAHWKYPFRCGAFFFVLARFVPPRARHLHLIIDPFRGWNSSNSNRLLVVRSAVECLFLSRALHLDAAFYGPIKAPTVGYVYVSMILDNKVIESGNKINDSFVVYKSRVGDERGSLYNGLPRPARAQRATRQQPGQF</sequence>
<evidence type="ECO:0000313" key="2">
    <source>
        <dbReference type="EMBL" id="GBP14802.1"/>
    </source>
</evidence>